<dbReference type="GeneID" id="77726772"/>
<keyword evidence="3" id="KW-1185">Reference proteome</keyword>
<feature type="compositionally biased region" description="Basic and acidic residues" evidence="1">
    <location>
        <begin position="498"/>
        <end position="512"/>
    </location>
</feature>
<name>A0AA38H796_9TREE</name>
<dbReference type="RefSeq" id="XP_052943461.1">
    <property type="nucleotide sequence ID" value="XM_053087567.1"/>
</dbReference>
<feature type="region of interest" description="Disordered" evidence="1">
    <location>
        <begin position="489"/>
        <end position="527"/>
    </location>
</feature>
<organism evidence="2 3">
    <name type="scientific">Dioszegia hungarica</name>
    <dbReference type="NCBI Taxonomy" id="4972"/>
    <lineage>
        <taxon>Eukaryota</taxon>
        <taxon>Fungi</taxon>
        <taxon>Dikarya</taxon>
        <taxon>Basidiomycota</taxon>
        <taxon>Agaricomycotina</taxon>
        <taxon>Tremellomycetes</taxon>
        <taxon>Tremellales</taxon>
        <taxon>Bulleribasidiaceae</taxon>
        <taxon>Dioszegia</taxon>
    </lineage>
</organism>
<reference evidence="2" key="1">
    <citation type="journal article" date="2022" name="G3 (Bethesda)">
        <title>High quality genome of the basidiomycete yeast Dioszegia hungarica PDD-24b-2 isolated from cloud water.</title>
        <authorList>
            <person name="Jarrige D."/>
            <person name="Haridas S."/>
            <person name="Bleykasten-Grosshans C."/>
            <person name="Joly M."/>
            <person name="Nadalig T."/>
            <person name="Sancelme M."/>
            <person name="Vuilleumier S."/>
            <person name="Grigoriev I.V."/>
            <person name="Amato P."/>
            <person name="Bringel F."/>
        </authorList>
    </citation>
    <scope>NUCLEOTIDE SEQUENCE</scope>
    <source>
        <strain evidence="2">PDD-24b-2</strain>
    </source>
</reference>
<protein>
    <submittedName>
        <fullName evidence="2">Uncharacterized protein</fullName>
    </submittedName>
</protein>
<dbReference type="EMBL" id="JAKWFO010000008">
    <property type="protein sequence ID" value="KAI9633684.1"/>
    <property type="molecule type" value="Genomic_DNA"/>
</dbReference>
<proteinExistence type="predicted"/>
<gene>
    <name evidence="2" type="ORF">MKK02DRAFT_28473</name>
</gene>
<evidence type="ECO:0000256" key="1">
    <source>
        <dbReference type="SAM" id="MobiDB-lite"/>
    </source>
</evidence>
<sequence length="665" mass="72764">MTIDRPGGAAAVAIKTKAPAEMPTAPLRLHPELWAVVFSYLYNDPSLPPRPAKIWETPIPQPHLASVMRLFNNIASPYLYSSIRTSHLSSLSYGLDISPVPGTPSKRSLLGYTQRLYTQYVNKNEPAYLDLLKYGGAYFYLVQATRQDITTFAAHERGWMMESLRDLWVSGALKRVASLSTGPYAAEHGERHKLLTDRLAQSDHAADRNYLAPIVATLVGCQYLDSGPEITQILPQGLQFRAHIAYASVRVPVTLGGHSRWYYCVRPKAYITTLEGVLRSLLITVVSHALERITAWKQLQQSTASLDPPLHVDVYIPGPGGEERAVEVLRTVVTTEIRGMYKALGIPPTRHAKDIWNFYGLWEAPDCEACGWKRASSNTAVEAESSRAVADTACHDRVYSRGPHNRQRYVPGSFAPGAQVDSGTAMNGRTRCRYHQAGSVLGAMHNGKKGCFPVPPPAPSTGCNTFLDHAINPGLIDPDPDLVTGWLTTRKSPQAQKTRKDTKGHPTREIRSTETLSAASGAHAESHLSSARLPTSHLLSSLSSIILNQVSAHRPQFNMSIRTINGQAGGTIKAATVPCASSGWPGITFEQSNVRMNETVQLTFPGVPPFTLTQNICDNKSRCWCGLVSVNLTGSAYNWTVAPFKNEVNTTDQPSTLFVDGTTSL</sequence>
<comment type="caution">
    <text evidence="2">The sequence shown here is derived from an EMBL/GenBank/DDBJ whole genome shotgun (WGS) entry which is preliminary data.</text>
</comment>
<evidence type="ECO:0000313" key="2">
    <source>
        <dbReference type="EMBL" id="KAI9633684.1"/>
    </source>
</evidence>
<dbReference type="AlphaFoldDB" id="A0AA38H796"/>
<dbReference type="Proteomes" id="UP001164286">
    <property type="component" value="Unassembled WGS sequence"/>
</dbReference>
<accession>A0AA38H796</accession>
<evidence type="ECO:0000313" key="3">
    <source>
        <dbReference type="Proteomes" id="UP001164286"/>
    </source>
</evidence>